<gene>
    <name evidence="1" type="ORF">VP01_3265g1</name>
</gene>
<keyword evidence="2" id="KW-1185">Reference proteome</keyword>
<dbReference type="OrthoDB" id="1749346at2759"/>
<organism evidence="1 2">
    <name type="scientific">Puccinia sorghi</name>
    <dbReference type="NCBI Taxonomy" id="27349"/>
    <lineage>
        <taxon>Eukaryota</taxon>
        <taxon>Fungi</taxon>
        <taxon>Dikarya</taxon>
        <taxon>Basidiomycota</taxon>
        <taxon>Pucciniomycotina</taxon>
        <taxon>Pucciniomycetes</taxon>
        <taxon>Pucciniales</taxon>
        <taxon>Pucciniaceae</taxon>
        <taxon>Puccinia</taxon>
    </lineage>
</organism>
<evidence type="ECO:0000313" key="2">
    <source>
        <dbReference type="Proteomes" id="UP000037035"/>
    </source>
</evidence>
<protein>
    <submittedName>
        <fullName evidence="1">Uncharacterized protein</fullName>
    </submittedName>
</protein>
<comment type="caution">
    <text evidence="1">The sequence shown here is derived from an EMBL/GenBank/DDBJ whole genome shotgun (WGS) entry which is preliminary data.</text>
</comment>
<accession>A0A0L6UZU3</accession>
<reference evidence="1 2" key="1">
    <citation type="submission" date="2015-08" db="EMBL/GenBank/DDBJ databases">
        <title>Next Generation Sequencing and Analysis of the Genome of Puccinia sorghi L Schw, the Causal Agent of Maize Common Rust.</title>
        <authorList>
            <person name="Rochi L."/>
            <person name="Burguener G."/>
            <person name="Darino M."/>
            <person name="Turjanski A."/>
            <person name="Kreff E."/>
            <person name="Dieguez M.J."/>
            <person name="Sacco F."/>
        </authorList>
    </citation>
    <scope>NUCLEOTIDE SEQUENCE [LARGE SCALE GENOMIC DNA]</scope>
    <source>
        <strain evidence="1 2">RO10H11247</strain>
    </source>
</reference>
<dbReference type="EMBL" id="LAVV01008241">
    <property type="protein sequence ID" value="KNZ53360.1"/>
    <property type="molecule type" value="Genomic_DNA"/>
</dbReference>
<name>A0A0L6UZU3_9BASI</name>
<proteinExistence type="predicted"/>
<dbReference type="AlphaFoldDB" id="A0A0L6UZU3"/>
<dbReference type="Proteomes" id="UP000037035">
    <property type="component" value="Unassembled WGS sequence"/>
</dbReference>
<evidence type="ECO:0000313" key="1">
    <source>
        <dbReference type="EMBL" id="KNZ53360.1"/>
    </source>
</evidence>
<dbReference type="VEuPathDB" id="FungiDB:VP01_3265g1"/>
<sequence>MLYTCVIKTHQLIPEHFPSSSREPLCGGTCQASAKNCPLVLHIEDDLPKDKKKILRSRWLLGTKRTMQGAIRRRKARIIVGGHRQLKGLKARISGKMTQRAFGCSNHP</sequence>